<evidence type="ECO:0000256" key="1">
    <source>
        <dbReference type="ARBA" id="ARBA00022729"/>
    </source>
</evidence>
<dbReference type="PANTHER" id="PTHR10680">
    <property type="entry name" value="PEPTIDYL-GLYCINE ALPHA-AMIDATING MONOOXYGENASE"/>
    <property type="match status" value="1"/>
</dbReference>
<name>A0A814SC35_9BILA</name>
<evidence type="ECO:0000256" key="2">
    <source>
        <dbReference type="ARBA" id="ARBA00022737"/>
    </source>
</evidence>
<keyword evidence="2" id="KW-0677">Repeat</keyword>
<evidence type="ECO:0000256" key="3">
    <source>
        <dbReference type="ARBA" id="ARBA00023180"/>
    </source>
</evidence>
<dbReference type="SUPFAM" id="SSF101898">
    <property type="entry name" value="NHL repeat"/>
    <property type="match status" value="1"/>
</dbReference>
<dbReference type="Proteomes" id="UP000681722">
    <property type="component" value="Unassembled WGS sequence"/>
</dbReference>
<dbReference type="Pfam" id="PF01436">
    <property type="entry name" value="NHL"/>
    <property type="match status" value="1"/>
</dbReference>
<sequence length="444" mass="48846">MVAADVEAEEEDEKKDRTVRNEDATVVKLSAFISQKRSVENDPVEKEYAAKRAKQSFDVGKEQTYLSLVIVEEVLNGWFVLVKGKPRIFGGHSPRILRDHSNYHITQRIQRGPNGENVRASKGTNVKCSHIVNRDGTITVRFRKVLGKDANGKLLLTPVSKTSTLFPANWSDEQIVNSAWSVLRQDSSHVDNRLSCTVWKSLHRGVIDGIEIAVIVCHLRTISNERIQMFSLNKLPATGTTVIFNAAYSTKIYVDDENDGQAIYVSLLGDNCVKKWVQGASHGVQVGGPCPYCEGVWVDKEKNVYMSSAASHCVFKWSPRTNTTTVVAGREYYSGSTSDNLNSPEGIYVDGADGTVYVADYANNRIQKWLTGAHNGTTVAGLSTGNEGSDAESLSRPTSVWVDDETQAVYVADSSNERIQRWLHNASIGDTIAGGSDAEWLGVP</sequence>
<evidence type="ECO:0000256" key="4">
    <source>
        <dbReference type="PROSITE-ProRule" id="PRU00504"/>
    </source>
</evidence>
<evidence type="ECO:0000313" key="6">
    <source>
        <dbReference type="EMBL" id="CAF1146085.1"/>
    </source>
</evidence>
<dbReference type="EMBL" id="CAJNOQ010006743">
    <property type="protein sequence ID" value="CAF1146085.1"/>
    <property type="molecule type" value="Genomic_DNA"/>
</dbReference>
<dbReference type="Proteomes" id="UP000677228">
    <property type="component" value="Unassembled WGS sequence"/>
</dbReference>
<dbReference type="InterPro" id="IPR001258">
    <property type="entry name" value="NHL_repeat"/>
</dbReference>
<reference evidence="6" key="1">
    <citation type="submission" date="2021-02" db="EMBL/GenBank/DDBJ databases">
        <authorList>
            <person name="Nowell W R."/>
        </authorList>
    </citation>
    <scope>NUCLEOTIDE SEQUENCE</scope>
</reference>
<dbReference type="Gene3D" id="2.120.10.30">
    <property type="entry name" value="TolB, C-terminal domain"/>
    <property type="match status" value="1"/>
</dbReference>
<protein>
    <submittedName>
        <fullName evidence="6">Uncharacterized protein</fullName>
    </submittedName>
</protein>
<dbReference type="GO" id="GO:0005576">
    <property type="term" value="C:extracellular region"/>
    <property type="evidence" value="ECO:0007669"/>
    <property type="project" value="TreeGrafter"/>
</dbReference>
<keyword evidence="3" id="KW-0325">Glycoprotein</keyword>
<dbReference type="PROSITE" id="PS51125">
    <property type="entry name" value="NHL"/>
    <property type="match status" value="1"/>
</dbReference>
<dbReference type="Proteomes" id="UP000663829">
    <property type="component" value="Unassembled WGS sequence"/>
</dbReference>
<dbReference type="EMBL" id="CAJOBC010006743">
    <property type="protein sequence ID" value="CAF3909688.1"/>
    <property type="molecule type" value="Genomic_DNA"/>
</dbReference>
<evidence type="ECO:0000313" key="9">
    <source>
        <dbReference type="Proteomes" id="UP000663829"/>
    </source>
</evidence>
<dbReference type="PANTHER" id="PTHR10680:SF14">
    <property type="entry name" value="PEPTIDYL-GLYCINE ALPHA-AMIDATING MONOOXYGENASE"/>
    <property type="match status" value="1"/>
</dbReference>
<evidence type="ECO:0000313" key="8">
    <source>
        <dbReference type="EMBL" id="CAF3909688.1"/>
    </source>
</evidence>
<organism evidence="6 9">
    <name type="scientific">Didymodactylos carnosus</name>
    <dbReference type="NCBI Taxonomy" id="1234261"/>
    <lineage>
        <taxon>Eukaryota</taxon>
        <taxon>Metazoa</taxon>
        <taxon>Spiralia</taxon>
        <taxon>Gnathifera</taxon>
        <taxon>Rotifera</taxon>
        <taxon>Eurotatoria</taxon>
        <taxon>Bdelloidea</taxon>
        <taxon>Philodinida</taxon>
        <taxon>Philodinidae</taxon>
        <taxon>Didymodactylos</taxon>
    </lineage>
</organism>
<dbReference type="OrthoDB" id="654191at2759"/>
<evidence type="ECO:0000313" key="5">
    <source>
        <dbReference type="EMBL" id="CAF0988986.1"/>
    </source>
</evidence>
<dbReference type="GO" id="GO:0004519">
    <property type="term" value="F:endonuclease activity"/>
    <property type="evidence" value="ECO:0007669"/>
    <property type="project" value="InterPro"/>
</dbReference>
<feature type="repeat" description="NHL" evidence="4">
    <location>
        <begin position="335"/>
        <end position="372"/>
    </location>
</feature>
<keyword evidence="9" id="KW-1185">Reference proteome</keyword>
<keyword evidence="1" id="KW-0732">Signal</keyword>
<accession>A0A814SC35</accession>
<comment type="caution">
    <text evidence="6">The sequence shown here is derived from an EMBL/GenBank/DDBJ whole genome shotgun (WGS) entry which is preliminary data.</text>
</comment>
<dbReference type="InterPro" id="IPR011042">
    <property type="entry name" value="6-blade_b-propeller_TolB-like"/>
</dbReference>
<dbReference type="CDD" id="cd05819">
    <property type="entry name" value="NHL"/>
    <property type="match status" value="1"/>
</dbReference>
<evidence type="ECO:0000313" key="7">
    <source>
        <dbReference type="EMBL" id="CAF3759147.1"/>
    </source>
</evidence>
<gene>
    <name evidence="6" type="ORF">GPM918_LOCUS20937</name>
    <name evidence="5" type="ORF">OVA965_LOCUS13975</name>
    <name evidence="8" type="ORF">SRO942_LOCUS20934</name>
    <name evidence="7" type="ORF">TMI583_LOCUS13978</name>
</gene>
<dbReference type="Proteomes" id="UP000682733">
    <property type="component" value="Unassembled WGS sequence"/>
</dbReference>
<dbReference type="EMBL" id="CAJOBA010005958">
    <property type="protein sequence ID" value="CAF3759147.1"/>
    <property type="molecule type" value="Genomic_DNA"/>
</dbReference>
<proteinExistence type="predicted"/>
<dbReference type="AlphaFoldDB" id="A0A814SC35"/>
<dbReference type="EMBL" id="CAJNOK010005951">
    <property type="protein sequence ID" value="CAF0988986.1"/>
    <property type="molecule type" value="Genomic_DNA"/>
</dbReference>